<protein>
    <submittedName>
        <fullName evidence="1">Uncharacterized protein</fullName>
    </submittedName>
</protein>
<organism evidence="1 2">
    <name type="scientific">Haemophilus influenzae 22.4-21</name>
    <dbReference type="NCBI Taxonomy" id="375063"/>
    <lineage>
        <taxon>Bacteria</taxon>
        <taxon>Pseudomonadati</taxon>
        <taxon>Pseudomonadota</taxon>
        <taxon>Gammaproteobacteria</taxon>
        <taxon>Pasteurellales</taxon>
        <taxon>Pasteurellaceae</taxon>
        <taxon>Haemophilus</taxon>
    </lineage>
</organism>
<proteinExistence type="predicted"/>
<sequence>MNEQYTSLSTTSNVVQAVIDTLKGLDPENVTVPSDTTVIMQDVQAAIARQFKQGGC</sequence>
<dbReference type="EMBL" id="AAZJ01000015">
    <property type="protein sequence ID" value="EDK13049.1"/>
    <property type="molecule type" value="Genomic_DNA"/>
</dbReference>
<dbReference type="Proteomes" id="UP000005596">
    <property type="component" value="Unassembled WGS sequence"/>
</dbReference>
<evidence type="ECO:0000313" key="1">
    <source>
        <dbReference type="EMBL" id="EDK13049.1"/>
    </source>
</evidence>
<name>A4P0L1_HAEIF</name>
<dbReference type="BioCyc" id="HINF375063:G119K-1974-MONOMER"/>
<accession>A4P0L1</accession>
<reference evidence="1 2" key="1">
    <citation type="journal article" date="2007" name="Genome Biol.">
        <title>Characterization and modeling of the Haemophilus influenzae core and supragenomes based on the complete genomic sequences of Rd and 12 clinical nontypeable strains.</title>
        <authorList>
            <person name="Hogg J.S."/>
            <person name="Hu F.Z."/>
            <person name="Janto B."/>
            <person name="Boissy R."/>
            <person name="Hayes J."/>
            <person name="Keefe R."/>
            <person name="Post J.C."/>
            <person name="Ehrlich G.D."/>
        </authorList>
    </citation>
    <scope>NUCLEOTIDE SEQUENCE [LARGE SCALE GENOMIC DNA]</scope>
    <source>
        <strain evidence="1 2">22.4-21</strain>
    </source>
</reference>
<dbReference type="AlphaFoldDB" id="A4P0L1"/>
<evidence type="ECO:0000313" key="2">
    <source>
        <dbReference type="Proteomes" id="UP000005596"/>
    </source>
</evidence>
<gene>
    <name evidence="1" type="ORF">CGSHiR3021_00182</name>
</gene>